<dbReference type="EMBL" id="KE356561">
    <property type="protein sequence ID" value="ERG94083.1"/>
    <property type="molecule type" value="Genomic_DNA"/>
</dbReference>
<evidence type="ECO:0000313" key="3">
    <source>
        <dbReference type="Proteomes" id="UP000030710"/>
    </source>
</evidence>
<gene>
    <name evidence="2" type="ORF">J07HQW2_00517</name>
</gene>
<evidence type="ECO:0000256" key="1">
    <source>
        <dbReference type="SAM" id="MobiDB-lite"/>
    </source>
</evidence>
<proteinExistence type="predicted"/>
<dbReference type="STRING" id="1238425.J07HQW2_00517"/>
<accession>U1NBQ0</accession>
<dbReference type="AlphaFoldDB" id="U1NBQ0"/>
<sequence>MQKKISMIDSQYTSIERYIREVIEKMSIEEDRERGLITDISNTSIEGCPETTGNYSSGRRRRNVQRLPL</sequence>
<feature type="compositionally biased region" description="Basic residues" evidence="1">
    <location>
        <begin position="58"/>
        <end position="69"/>
    </location>
</feature>
<organism evidence="2 3">
    <name type="scientific">Haloquadratum walsbyi J07HQW2</name>
    <dbReference type="NCBI Taxonomy" id="1238425"/>
    <lineage>
        <taxon>Archaea</taxon>
        <taxon>Methanobacteriati</taxon>
        <taxon>Methanobacteriota</taxon>
        <taxon>Stenosarchaea group</taxon>
        <taxon>Halobacteria</taxon>
        <taxon>Halobacteriales</taxon>
        <taxon>Haloferacaceae</taxon>
        <taxon>Haloquadratum</taxon>
    </lineage>
</organism>
<feature type="compositionally biased region" description="Polar residues" evidence="1">
    <location>
        <begin position="43"/>
        <end position="57"/>
    </location>
</feature>
<evidence type="ECO:0000313" key="2">
    <source>
        <dbReference type="EMBL" id="ERG94083.1"/>
    </source>
</evidence>
<feature type="region of interest" description="Disordered" evidence="1">
    <location>
        <begin position="43"/>
        <end position="69"/>
    </location>
</feature>
<name>U1NBQ0_9EURY</name>
<dbReference type="Proteomes" id="UP000030710">
    <property type="component" value="Unassembled WGS sequence"/>
</dbReference>
<dbReference type="HOGENOM" id="CLU_2765988_0_0_2"/>
<reference evidence="2 3" key="1">
    <citation type="journal article" date="2013" name="PLoS ONE">
        <title>Assembly-driven community genomics of a hypersaline microbial ecosystem.</title>
        <authorList>
            <person name="Podell S."/>
            <person name="Ugalde J.A."/>
            <person name="Narasingarao P."/>
            <person name="Banfield J.F."/>
            <person name="Heidelberg K.B."/>
            <person name="Allen E.E."/>
        </authorList>
    </citation>
    <scope>NUCLEOTIDE SEQUENCE [LARGE SCALE GENOMIC DNA]</scope>
    <source>
        <strain evidence="3">J07HQW2</strain>
    </source>
</reference>
<protein>
    <submittedName>
        <fullName evidence="2">Uncharacterized protein</fullName>
    </submittedName>
</protein>